<keyword evidence="4 6" id="KW-0964">Secreted</keyword>
<reference evidence="7 8" key="1">
    <citation type="submission" date="2021-05" db="EMBL/GenBank/DDBJ databases">
        <title>Genome Assembly of Synthetic Allotetraploid Brassica napus Reveals Homoeologous Exchanges between Subgenomes.</title>
        <authorList>
            <person name="Davis J.T."/>
        </authorList>
    </citation>
    <scope>NUCLEOTIDE SEQUENCE [LARGE SCALE GENOMIC DNA]</scope>
    <source>
        <strain evidence="8">cv. Da-Ae</strain>
        <tissue evidence="7">Seedling</tissue>
    </source>
</reference>
<keyword evidence="5 6" id="KW-0732">Signal</keyword>
<dbReference type="EMBL" id="JAGKQM010000002">
    <property type="protein sequence ID" value="KAH0937321.1"/>
    <property type="molecule type" value="Genomic_DNA"/>
</dbReference>
<proteinExistence type="inferred from homology"/>
<name>A0ABQ8E6P9_BRANA</name>
<dbReference type="InterPro" id="IPR010264">
    <property type="entry name" value="Self-incomp_S1"/>
</dbReference>
<evidence type="ECO:0000256" key="6">
    <source>
        <dbReference type="RuleBase" id="RU367044"/>
    </source>
</evidence>
<evidence type="ECO:0000256" key="1">
    <source>
        <dbReference type="ARBA" id="ARBA00004613"/>
    </source>
</evidence>
<evidence type="ECO:0000313" key="8">
    <source>
        <dbReference type="Proteomes" id="UP000824890"/>
    </source>
</evidence>
<comment type="caution">
    <text evidence="7">The sequence shown here is derived from an EMBL/GenBank/DDBJ whole genome shotgun (WGS) entry which is preliminary data.</text>
</comment>
<protein>
    <recommendedName>
        <fullName evidence="6">S-protein homolog</fullName>
    </recommendedName>
</protein>
<accession>A0ABQ8E6P9</accession>
<sequence length="252" mass="29264">MNHFIISVLVIAMCLGLNESKSGCFPNTVEFKNQLGPGSVLKVNCTSNTNENKGIRDVKFNEKYQISFNEAGKERIVWRCHLRQGKKMEHFQEVWSLYVTARSKCGQMRSYTAKLDGIYLVTNNQPINPKLPWNSKRTSGCNLVEFQNQLEPPRSVKVNCTSNKKETISVQEIKFNGKYNFPVRERGSGDRIVWHCYLRDGNHFIDIWRAYRGASRKRCNQIRAYIVKSDAVRLVRNNEPTKQSFVWMLARF</sequence>
<feature type="chain" id="PRO_5044968626" description="S-protein homolog" evidence="6">
    <location>
        <begin position="21"/>
        <end position="252"/>
    </location>
</feature>
<dbReference type="Pfam" id="PF05938">
    <property type="entry name" value="Self-incomp_S1"/>
    <property type="match status" value="2"/>
</dbReference>
<keyword evidence="8" id="KW-1185">Reference proteome</keyword>
<evidence type="ECO:0000256" key="5">
    <source>
        <dbReference type="ARBA" id="ARBA00022729"/>
    </source>
</evidence>
<keyword evidence="3 6" id="KW-0713">Self-incompatibility</keyword>
<dbReference type="PANTHER" id="PTHR31232:SF51">
    <property type="entry name" value="PLANT SELF-INCOMPATIBILITY PROTEIN S1 FAMILY PROTEIN"/>
    <property type="match status" value="1"/>
</dbReference>
<evidence type="ECO:0000256" key="4">
    <source>
        <dbReference type="ARBA" id="ARBA00022525"/>
    </source>
</evidence>
<evidence type="ECO:0000313" key="7">
    <source>
        <dbReference type="EMBL" id="KAH0937321.1"/>
    </source>
</evidence>
<organism evidence="7 8">
    <name type="scientific">Brassica napus</name>
    <name type="common">Rape</name>
    <dbReference type="NCBI Taxonomy" id="3708"/>
    <lineage>
        <taxon>Eukaryota</taxon>
        <taxon>Viridiplantae</taxon>
        <taxon>Streptophyta</taxon>
        <taxon>Embryophyta</taxon>
        <taxon>Tracheophyta</taxon>
        <taxon>Spermatophyta</taxon>
        <taxon>Magnoliopsida</taxon>
        <taxon>eudicotyledons</taxon>
        <taxon>Gunneridae</taxon>
        <taxon>Pentapetalae</taxon>
        <taxon>rosids</taxon>
        <taxon>malvids</taxon>
        <taxon>Brassicales</taxon>
        <taxon>Brassicaceae</taxon>
        <taxon>Brassiceae</taxon>
        <taxon>Brassica</taxon>
    </lineage>
</organism>
<gene>
    <name evidence="7" type="ORF">HID58_004782</name>
</gene>
<dbReference type="Proteomes" id="UP000824890">
    <property type="component" value="Unassembled WGS sequence"/>
</dbReference>
<evidence type="ECO:0000256" key="2">
    <source>
        <dbReference type="ARBA" id="ARBA00005581"/>
    </source>
</evidence>
<feature type="signal peptide" evidence="6">
    <location>
        <begin position="1"/>
        <end position="20"/>
    </location>
</feature>
<dbReference type="PANTHER" id="PTHR31232">
    <property type="match status" value="1"/>
</dbReference>
<evidence type="ECO:0000256" key="3">
    <source>
        <dbReference type="ARBA" id="ARBA00022471"/>
    </source>
</evidence>
<comment type="subcellular location">
    <subcellularLocation>
        <location evidence="1 6">Secreted</location>
    </subcellularLocation>
</comment>
<comment type="similarity">
    <text evidence="2 6">Belongs to the plant self-incompatibility (S1) protein family.</text>
</comment>